<dbReference type="Proteomes" id="UP000823908">
    <property type="component" value="Unassembled WGS sequence"/>
</dbReference>
<name>A0A9D2UE23_9MICC</name>
<reference evidence="6" key="2">
    <citation type="submission" date="2021-04" db="EMBL/GenBank/DDBJ databases">
        <authorList>
            <person name="Gilroy R."/>
        </authorList>
    </citation>
    <scope>NUCLEOTIDE SEQUENCE</scope>
    <source>
        <strain evidence="6">ChiHjej10B9-4811</strain>
    </source>
</reference>
<proteinExistence type="predicted"/>
<comment type="caution">
    <text evidence="6">The sequence shown here is derived from an EMBL/GenBank/DDBJ whole genome shotgun (WGS) entry which is preliminary data.</text>
</comment>
<keyword evidence="3 5" id="KW-1133">Transmembrane helix</keyword>
<evidence type="ECO:0000256" key="5">
    <source>
        <dbReference type="SAM" id="Phobius"/>
    </source>
</evidence>
<feature type="transmembrane region" description="Helical" evidence="5">
    <location>
        <begin position="106"/>
        <end position="127"/>
    </location>
</feature>
<organism evidence="6 7">
    <name type="scientific">Candidatus Rothia avistercoris</name>
    <dbReference type="NCBI Taxonomy" id="2840479"/>
    <lineage>
        <taxon>Bacteria</taxon>
        <taxon>Bacillati</taxon>
        <taxon>Actinomycetota</taxon>
        <taxon>Actinomycetes</taxon>
        <taxon>Micrococcales</taxon>
        <taxon>Micrococcaceae</taxon>
        <taxon>Rothia</taxon>
    </lineage>
</organism>
<reference evidence="6" key="1">
    <citation type="journal article" date="2021" name="PeerJ">
        <title>Extensive microbial diversity within the chicken gut microbiome revealed by metagenomics and culture.</title>
        <authorList>
            <person name="Gilroy R."/>
            <person name="Ravi A."/>
            <person name="Getino M."/>
            <person name="Pursley I."/>
            <person name="Horton D.L."/>
            <person name="Alikhan N.F."/>
            <person name="Baker D."/>
            <person name="Gharbi K."/>
            <person name="Hall N."/>
            <person name="Watson M."/>
            <person name="Adriaenssens E.M."/>
            <person name="Foster-Nyarko E."/>
            <person name="Jarju S."/>
            <person name="Secka A."/>
            <person name="Antonio M."/>
            <person name="Oren A."/>
            <person name="Chaudhuri R.R."/>
            <person name="La Ragione R."/>
            <person name="Hildebrand F."/>
            <person name="Pallen M.J."/>
        </authorList>
    </citation>
    <scope>NUCLEOTIDE SEQUENCE</scope>
    <source>
        <strain evidence="6">ChiHjej10B9-4811</strain>
    </source>
</reference>
<feature type="transmembrane region" description="Helical" evidence="5">
    <location>
        <begin position="77"/>
        <end position="94"/>
    </location>
</feature>
<sequence>MSSSKPLIDPTRLRCAVLLVAGLNLAYFFIEGAIALAIGSVSLLADSVDFFEDFAVNTLIAIALGWSLTWQARAGKASALIILLPALAAVWQIVAKFPDPGAPDALTLFVTAGGAVVVNLICTLILARFRTGAGSLTVAAFLAARNDVLINLAIIAVAGLTAWVGSGWPDLVLGTLILVLNLGAAKEVWETAQEESLAAKALAGDLDD</sequence>
<dbReference type="AlphaFoldDB" id="A0A9D2UE23"/>
<feature type="transmembrane region" description="Helical" evidence="5">
    <location>
        <begin position="50"/>
        <end position="70"/>
    </location>
</feature>
<evidence type="ECO:0000313" key="7">
    <source>
        <dbReference type="Proteomes" id="UP000823908"/>
    </source>
</evidence>
<evidence type="ECO:0000256" key="1">
    <source>
        <dbReference type="ARBA" id="ARBA00004141"/>
    </source>
</evidence>
<comment type="subcellular location">
    <subcellularLocation>
        <location evidence="1">Membrane</location>
        <topology evidence="1">Multi-pass membrane protein</topology>
    </subcellularLocation>
</comment>
<evidence type="ECO:0000256" key="4">
    <source>
        <dbReference type="ARBA" id="ARBA00023136"/>
    </source>
</evidence>
<dbReference type="SUPFAM" id="SSF161111">
    <property type="entry name" value="Cation efflux protein transmembrane domain-like"/>
    <property type="match status" value="1"/>
</dbReference>
<keyword evidence="4 5" id="KW-0472">Membrane</keyword>
<protein>
    <submittedName>
        <fullName evidence="6">Cation transporter</fullName>
    </submittedName>
</protein>
<feature type="transmembrane region" description="Helical" evidence="5">
    <location>
        <begin position="148"/>
        <end position="165"/>
    </location>
</feature>
<dbReference type="InterPro" id="IPR027469">
    <property type="entry name" value="Cation_efflux_TMD_sf"/>
</dbReference>
<evidence type="ECO:0000256" key="2">
    <source>
        <dbReference type="ARBA" id="ARBA00022692"/>
    </source>
</evidence>
<accession>A0A9D2UE23</accession>
<dbReference type="Gene3D" id="1.20.1510.10">
    <property type="entry name" value="Cation efflux protein transmembrane domain"/>
    <property type="match status" value="1"/>
</dbReference>
<evidence type="ECO:0000256" key="3">
    <source>
        <dbReference type="ARBA" id="ARBA00022989"/>
    </source>
</evidence>
<gene>
    <name evidence="6" type="ORF">H9908_02560</name>
</gene>
<dbReference type="EMBL" id="DWUS01000067">
    <property type="protein sequence ID" value="HJD50743.1"/>
    <property type="molecule type" value="Genomic_DNA"/>
</dbReference>
<feature type="transmembrane region" description="Helical" evidence="5">
    <location>
        <begin position="12"/>
        <end position="38"/>
    </location>
</feature>
<keyword evidence="2 5" id="KW-0812">Transmembrane</keyword>
<evidence type="ECO:0000313" key="6">
    <source>
        <dbReference type="EMBL" id="HJD50743.1"/>
    </source>
</evidence>
<dbReference type="GO" id="GO:0016020">
    <property type="term" value="C:membrane"/>
    <property type="evidence" value="ECO:0007669"/>
    <property type="project" value="UniProtKB-SubCell"/>
</dbReference>